<protein>
    <submittedName>
        <fullName evidence="1">AlNc14C297G10319 protein</fullName>
    </submittedName>
</protein>
<dbReference type="HOGENOM" id="CLU_2547309_0_0_1"/>
<accession>F0WVI4</accession>
<dbReference type="EMBL" id="FR824342">
    <property type="protein sequence ID" value="CCA25426.1"/>
    <property type="molecule type" value="Genomic_DNA"/>
</dbReference>
<evidence type="ECO:0000313" key="1">
    <source>
        <dbReference type="EMBL" id="CCA25426.1"/>
    </source>
</evidence>
<reference evidence="1" key="2">
    <citation type="submission" date="2011-02" db="EMBL/GenBank/DDBJ databases">
        <authorList>
            <person name="MacLean D."/>
        </authorList>
    </citation>
    <scope>NUCLEOTIDE SEQUENCE</scope>
</reference>
<reference evidence="1" key="1">
    <citation type="journal article" date="2011" name="PLoS Biol.">
        <title>Gene gain and loss during evolution of obligate parasitism in the white rust pathogen of Arabidopsis thaliana.</title>
        <authorList>
            <person name="Kemen E."/>
            <person name="Gardiner A."/>
            <person name="Schultz-Larsen T."/>
            <person name="Kemen A.C."/>
            <person name="Balmuth A.L."/>
            <person name="Robert-Seilaniantz A."/>
            <person name="Bailey K."/>
            <person name="Holub E."/>
            <person name="Studholme D.J."/>
            <person name="Maclean D."/>
            <person name="Jones J.D."/>
        </authorList>
    </citation>
    <scope>NUCLEOTIDE SEQUENCE</scope>
</reference>
<gene>
    <name evidence="1" type="primary">AlNc14C297G10319</name>
    <name evidence="1" type="ORF">ALNC14_115700</name>
</gene>
<name>F0WVI4_9STRA</name>
<sequence>MKSDTETELVLDSHIADSELVEDEEYLLVLVLDEVDVSAKSIAQERKCVSWIVECELKILRLVRMLNALFEVEVKWTECLLDV</sequence>
<proteinExistence type="predicted"/>
<organism evidence="1">
    <name type="scientific">Albugo laibachii Nc14</name>
    <dbReference type="NCBI Taxonomy" id="890382"/>
    <lineage>
        <taxon>Eukaryota</taxon>
        <taxon>Sar</taxon>
        <taxon>Stramenopiles</taxon>
        <taxon>Oomycota</taxon>
        <taxon>Peronosporomycetes</taxon>
        <taxon>Albuginales</taxon>
        <taxon>Albuginaceae</taxon>
        <taxon>Albugo</taxon>
    </lineage>
</organism>
<dbReference type="AlphaFoldDB" id="F0WVI4"/>